<sequence length="73" mass="7975">MDSFVESSMEGAITGIIRNLEGTLVDAHTIISQCLDLSSSFSQLRITHCHHETNSIAEGLHFFPSPNLVGFTL</sequence>
<accession>A0A059CKF1</accession>
<name>A0A059CKF1_EUCGR</name>
<reference evidence="1" key="1">
    <citation type="submission" date="2013-07" db="EMBL/GenBank/DDBJ databases">
        <title>The genome of Eucalyptus grandis.</title>
        <authorList>
            <person name="Schmutz J."/>
            <person name="Hayes R."/>
            <person name="Myburg A."/>
            <person name="Tuskan G."/>
            <person name="Grattapaglia D."/>
            <person name="Rokhsar D.S."/>
        </authorList>
    </citation>
    <scope>NUCLEOTIDE SEQUENCE</scope>
    <source>
        <tissue evidence="1">Leaf extractions</tissue>
    </source>
</reference>
<dbReference type="Gramene" id="KCW78872">
    <property type="protein sequence ID" value="KCW78872"/>
    <property type="gene ID" value="EUGRSUZ_C00314"/>
</dbReference>
<dbReference type="InParanoid" id="A0A059CKF1"/>
<dbReference type="EMBL" id="KK198755">
    <property type="protein sequence ID" value="KCW78872.1"/>
    <property type="molecule type" value="Genomic_DNA"/>
</dbReference>
<proteinExistence type="predicted"/>
<protein>
    <submittedName>
        <fullName evidence="1">Uncharacterized protein</fullName>
    </submittedName>
</protein>
<dbReference type="AlphaFoldDB" id="A0A059CKF1"/>
<evidence type="ECO:0000313" key="1">
    <source>
        <dbReference type="EMBL" id="KCW78872.1"/>
    </source>
</evidence>
<gene>
    <name evidence="1" type="ORF">EUGRSUZ_C00314</name>
</gene>
<organism evidence="1">
    <name type="scientific">Eucalyptus grandis</name>
    <name type="common">Flooded gum</name>
    <dbReference type="NCBI Taxonomy" id="71139"/>
    <lineage>
        <taxon>Eukaryota</taxon>
        <taxon>Viridiplantae</taxon>
        <taxon>Streptophyta</taxon>
        <taxon>Embryophyta</taxon>
        <taxon>Tracheophyta</taxon>
        <taxon>Spermatophyta</taxon>
        <taxon>Magnoliopsida</taxon>
        <taxon>eudicotyledons</taxon>
        <taxon>Gunneridae</taxon>
        <taxon>Pentapetalae</taxon>
        <taxon>rosids</taxon>
        <taxon>malvids</taxon>
        <taxon>Myrtales</taxon>
        <taxon>Myrtaceae</taxon>
        <taxon>Myrtoideae</taxon>
        <taxon>Eucalypteae</taxon>
        <taxon>Eucalyptus</taxon>
    </lineage>
</organism>